<dbReference type="Pfam" id="PF06271">
    <property type="entry name" value="RDD"/>
    <property type="match status" value="1"/>
</dbReference>
<evidence type="ECO:0000313" key="9">
    <source>
        <dbReference type="Proteomes" id="UP001168380"/>
    </source>
</evidence>
<accession>A0ABT8TF14</accession>
<name>A0ABT8TF14_9GAMM</name>
<keyword evidence="4 6" id="KW-1133">Transmembrane helix</keyword>
<feature type="transmembrane region" description="Helical" evidence="6">
    <location>
        <begin position="115"/>
        <end position="134"/>
    </location>
</feature>
<keyword evidence="5 6" id="KW-0472">Membrane</keyword>
<dbReference type="InterPro" id="IPR010432">
    <property type="entry name" value="RDD"/>
</dbReference>
<evidence type="ECO:0000256" key="1">
    <source>
        <dbReference type="ARBA" id="ARBA00004651"/>
    </source>
</evidence>
<comment type="caution">
    <text evidence="8">The sequence shown here is derived from an EMBL/GenBank/DDBJ whole genome shotgun (WGS) entry which is preliminary data.</text>
</comment>
<feature type="transmembrane region" description="Helical" evidence="6">
    <location>
        <begin position="65"/>
        <end position="82"/>
    </location>
</feature>
<evidence type="ECO:0000256" key="3">
    <source>
        <dbReference type="ARBA" id="ARBA00022692"/>
    </source>
</evidence>
<gene>
    <name evidence="8" type="ORF">QWI16_10910</name>
</gene>
<dbReference type="InterPro" id="IPR051791">
    <property type="entry name" value="Pra-immunoreactive"/>
</dbReference>
<keyword evidence="2" id="KW-1003">Cell membrane</keyword>
<dbReference type="RefSeq" id="WP_302713063.1">
    <property type="nucleotide sequence ID" value="NZ_JAULRT010000052.1"/>
</dbReference>
<dbReference type="PANTHER" id="PTHR36115:SF10">
    <property type="entry name" value="RDD DOMAIN-CONTAINING PROTEIN"/>
    <property type="match status" value="1"/>
</dbReference>
<reference evidence="8" key="1">
    <citation type="submission" date="2023-07" db="EMBL/GenBank/DDBJ databases">
        <title>Gilvimarinus algae sp. nov., isolated from the surface of Kelp.</title>
        <authorList>
            <person name="Sun Y.Y."/>
            <person name="Gong Y."/>
            <person name="Du Z.J."/>
        </authorList>
    </citation>
    <scope>NUCLEOTIDE SEQUENCE</scope>
    <source>
        <strain evidence="8">SDUM040014</strain>
    </source>
</reference>
<feature type="transmembrane region" description="Helical" evidence="6">
    <location>
        <begin position="21"/>
        <end position="45"/>
    </location>
</feature>
<dbReference type="PANTHER" id="PTHR36115">
    <property type="entry name" value="PROLINE-RICH ANTIGEN HOMOLOG-RELATED"/>
    <property type="match status" value="1"/>
</dbReference>
<keyword evidence="9" id="KW-1185">Reference proteome</keyword>
<feature type="domain" description="RDD" evidence="7">
    <location>
        <begin position="15"/>
        <end position="147"/>
    </location>
</feature>
<evidence type="ECO:0000313" key="8">
    <source>
        <dbReference type="EMBL" id="MDO3382682.1"/>
    </source>
</evidence>
<sequence length="157" mass="17402">MNQTQNTPPVPYPSAGLGKRLAAWVYDFFLLFAVSVAYGALVLAIKVGVLGEVLAEGEKASLGPLGFIGWLMVLIAFYCLFWRRFGQTLGMKAWRLKITDTQGEHPSIARGALRCVLATASMALLGLGYLWLWFDPEHLTLHDRLSGTRVWQLPKGH</sequence>
<evidence type="ECO:0000256" key="6">
    <source>
        <dbReference type="SAM" id="Phobius"/>
    </source>
</evidence>
<evidence type="ECO:0000259" key="7">
    <source>
        <dbReference type="Pfam" id="PF06271"/>
    </source>
</evidence>
<comment type="subcellular location">
    <subcellularLocation>
        <location evidence="1">Cell membrane</location>
        <topology evidence="1">Multi-pass membrane protein</topology>
    </subcellularLocation>
</comment>
<keyword evidence="3 6" id="KW-0812">Transmembrane</keyword>
<organism evidence="8 9">
    <name type="scientific">Gilvimarinus algae</name>
    <dbReference type="NCBI Taxonomy" id="3058037"/>
    <lineage>
        <taxon>Bacteria</taxon>
        <taxon>Pseudomonadati</taxon>
        <taxon>Pseudomonadota</taxon>
        <taxon>Gammaproteobacteria</taxon>
        <taxon>Cellvibrionales</taxon>
        <taxon>Cellvibrionaceae</taxon>
        <taxon>Gilvimarinus</taxon>
    </lineage>
</organism>
<evidence type="ECO:0000256" key="2">
    <source>
        <dbReference type="ARBA" id="ARBA00022475"/>
    </source>
</evidence>
<proteinExistence type="predicted"/>
<evidence type="ECO:0000256" key="5">
    <source>
        <dbReference type="ARBA" id="ARBA00023136"/>
    </source>
</evidence>
<protein>
    <submittedName>
        <fullName evidence="8">RDD family protein</fullName>
    </submittedName>
</protein>
<evidence type="ECO:0000256" key="4">
    <source>
        <dbReference type="ARBA" id="ARBA00022989"/>
    </source>
</evidence>
<dbReference type="EMBL" id="JAULRT010000052">
    <property type="protein sequence ID" value="MDO3382682.1"/>
    <property type="molecule type" value="Genomic_DNA"/>
</dbReference>
<dbReference type="Proteomes" id="UP001168380">
    <property type="component" value="Unassembled WGS sequence"/>
</dbReference>